<dbReference type="OrthoDB" id="9811543at2"/>
<evidence type="ECO:0000256" key="5">
    <source>
        <dbReference type="SAM" id="MobiDB-lite"/>
    </source>
</evidence>
<proteinExistence type="predicted"/>
<dbReference type="SUPFAM" id="SSF109635">
    <property type="entry name" value="DnaK suppressor protein DksA, alpha-hairpin domain"/>
    <property type="match status" value="1"/>
</dbReference>
<reference evidence="7 8" key="1">
    <citation type="submission" date="2018-10" db="EMBL/GenBank/DDBJ databases">
        <title>Cohnella sp. M2MS4P-1, whole genome shotgun sequence.</title>
        <authorList>
            <person name="Tuo L."/>
        </authorList>
    </citation>
    <scope>NUCLEOTIDE SEQUENCE [LARGE SCALE GENOMIC DNA]</scope>
    <source>
        <strain evidence="7 8">M2MS4P-1</strain>
    </source>
</reference>
<keyword evidence="8" id="KW-1185">Reference proteome</keyword>
<dbReference type="Proteomes" id="UP000282076">
    <property type="component" value="Unassembled WGS sequence"/>
</dbReference>
<dbReference type="PANTHER" id="PTHR33823">
    <property type="entry name" value="RNA POLYMERASE-BINDING TRANSCRIPTION FACTOR DKSA-RELATED"/>
    <property type="match status" value="1"/>
</dbReference>
<dbReference type="PROSITE" id="PS51128">
    <property type="entry name" value="ZF_DKSA_2"/>
    <property type="match status" value="1"/>
</dbReference>
<organism evidence="7 8">
    <name type="scientific">Cohnella endophytica</name>
    <dbReference type="NCBI Taxonomy" id="2419778"/>
    <lineage>
        <taxon>Bacteria</taxon>
        <taxon>Bacillati</taxon>
        <taxon>Bacillota</taxon>
        <taxon>Bacilli</taxon>
        <taxon>Bacillales</taxon>
        <taxon>Paenibacillaceae</taxon>
        <taxon>Cohnella</taxon>
    </lineage>
</organism>
<evidence type="ECO:0000256" key="2">
    <source>
        <dbReference type="ARBA" id="ARBA00022771"/>
    </source>
</evidence>
<evidence type="ECO:0000313" key="8">
    <source>
        <dbReference type="Proteomes" id="UP000282076"/>
    </source>
</evidence>
<accession>A0A494XGW6</accession>
<gene>
    <name evidence="7" type="ORF">D7Z26_19415</name>
</gene>
<evidence type="ECO:0000256" key="1">
    <source>
        <dbReference type="ARBA" id="ARBA00022723"/>
    </source>
</evidence>
<feature type="domain" description="Zinc finger DksA/TraR C4-type" evidence="6">
    <location>
        <begin position="87"/>
        <end position="114"/>
    </location>
</feature>
<dbReference type="AlphaFoldDB" id="A0A494XGW6"/>
<keyword evidence="2" id="KW-0863">Zinc-finger</keyword>
<name>A0A494XGW6_9BACL</name>
<evidence type="ECO:0000256" key="3">
    <source>
        <dbReference type="ARBA" id="ARBA00022833"/>
    </source>
</evidence>
<evidence type="ECO:0000259" key="6">
    <source>
        <dbReference type="Pfam" id="PF01258"/>
    </source>
</evidence>
<keyword evidence="3" id="KW-0862">Zinc</keyword>
<protein>
    <submittedName>
        <fullName evidence="7">Conjugal transfer protein TraR</fullName>
    </submittedName>
</protein>
<dbReference type="SUPFAM" id="SSF57716">
    <property type="entry name" value="Glucocorticoid receptor-like (DNA-binding domain)"/>
    <property type="match status" value="1"/>
</dbReference>
<dbReference type="PANTHER" id="PTHR33823:SF4">
    <property type="entry name" value="GENERAL STRESS PROTEIN 16O"/>
    <property type="match status" value="1"/>
</dbReference>
<dbReference type="GO" id="GO:0008270">
    <property type="term" value="F:zinc ion binding"/>
    <property type="evidence" value="ECO:0007669"/>
    <property type="project" value="UniProtKB-KW"/>
</dbReference>
<dbReference type="EMBL" id="RBZM01000008">
    <property type="protein sequence ID" value="RKP49987.1"/>
    <property type="molecule type" value="Genomic_DNA"/>
</dbReference>
<feature type="region of interest" description="Disordered" evidence="5">
    <location>
        <begin position="112"/>
        <end position="171"/>
    </location>
</feature>
<dbReference type="RefSeq" id="WP_120978671.1">
    <property type="nucleotide sequence ID" value="NZ_RBZM01000008.1"/>
</dbReference>
<evidence type="ECO:0000256" key="4">
    <source>
        <dbReference type="PROSITE-ProRule" id="PRU00510"/>
    </source>
</evidence>
<comment type="caution">
    <text evidence="7">The sequence shown here is derived from an EMBL/GenBank/DDBJ whole genome shotgun (WGS) entry which is preliminary data.</text>
</comment>
<dbReference type="Gene3D" id="1.20.120.910">
    <property type="entry name" value="DksA, coiled-coil domain"/>
    <property type="match status" value="1"/>
</dbReference>
<feature type="region of interest" description="Disordered" evidence="5">
    <location>
        <begin position="32"/>
        <end position="63"/>
    </location>
</feature>
<dbReference type="NCBIfam" id="TIGR02890">
    <property type="entry name" value="bacill_yteA"/>
    <property type="match status" value="1"/>
</dbReference>
<feature type="compositionally biased region" description="Polar residues" evidence="5">
    <location>
        <begin position="154"/>
        <end position="164"/>
    </location>
</feature>
<dbReference type="InterPro" id="IPR014240">
    <property type="entry name" value="YteA"/>
</dbReference>
<dbReference type="Pfam" id="PF01258">
    <property type="entry name" value="zf-dskA_traR"/>
    <property type="match status" value="1"/>
</dbReference>
<evidence type="ECO:0000313" key="7">
    <source>
        <dbReference type="EMBL" id="RKP49987.1"/>
    </source>
</evidence>
<dbReference type="InterPro" id="IPR037187">
    <property type="entry name" value="DnaK_N"/>
</dbReference>
<dbReference type="InterPro" id="IPR000962">
    <property type="entry name" value="Znf_DskA_TraR"/>
</dbReference>
<keyword evidence="1" id="KW-0479">Metal-binding</keyword>
<feature type="zinc finger region" description="dksA C4-type" evidence="4">
    <location>
        <begin position="92"/>
        <end position="116"/>
    </location>
</feature>
<sequence length="171" mass="19077">MKLLNEDRLAKLQGRLVEEKREIERHFDLEEKENALSGATGELSSYDNHPADLGTETFERERDQAVDDAFGERLDEIEGALDRMAKGTYGRCVVCGEQIPYERLEAIPSAPTCLKDTPQVGDPAGRPVEEQTMQQTVDKFDDAGSWESVERYGSSDSPVESNQPDVDARAL</sequence>